<proteinExistence type="predicted"/>
<sequence>MARVPPREAPLRDRPPADDFGFPEVSDERLRVDALEAMASSLMPANHISHTGNTAEITVVSIS</sequence>
<organism evidence="2 3">
    <name type="scientific">Gordonia cholesterolivorans</name>
    <dbReference type="NCBI Taxonomy" id="559625"/>
    <lineage>
        <taxon>Bacteria</taxon>
        <taxon>Bacillati</taxon>
        <taxon>Actinomycetota</taxon>
        <taxon>Actinomycetes</taxon>
        <taxon>Mycobacteriales</taxon>
        <taxon>Gordoniaceae</taxon>
        <taxon>Gordonia</taxon>
    </lineage>
</organism>
<name>A0ABN3HA31_9ACTN</name>
<evidence type="ECO:0000256" key="1">
    <source>
        <dbReference type="SAM" id="MobiDB-lite"/>
    </source>
</evidence>
<dbReference type="EMBL" id="BAAARB010000004">
    <property type="protein sequence ID" value="GAA2373845.1"/>
    <property type="molecule type" value="Genomic_DNA"/>
</dbReference>
<protein>
    <submittedName>
        <fullName evidence="2">Uncharacterized protein</fullName>
    </submittedName>
</protein>
<evidence type="ECO:0000313" key="3">
    <source>
        <dbReference type="Proteomes" id="UP001501170"/>
    </source>
</evidence>
<feature type="compositionally biased region" description="Basic and acidic residues" evidence="1">
    <location>
        <begin position="1"/>
        <end position="17"/>
    </location>
</feature>
<gene>
    <name evidence="2" type="ORF">GCM10009855_11330</name>
</gene>
<keyword evidence="3" id="KW-1185">Reference proteome</keyword>
<evidence type="ECO:0000313" key="2">
    <source>
        <dbReference type="EMBL" id="GAA2373845.1"/>
    </source>
</evidence>
<dbReference type="Proteomes" id="UP001501170">
    <property type="component" value="Unassembled WGS sequence"/>
</dbReference>
<comment type="caution">
    <text evidence="2">The sequence shown here is derived from an EMBL/GenBank/DDBJ whole genome shotgun (WGS) entry which is preliminary data.</text>
</comment>
<accession>A0ABN3HA31</accession>
<reference evidence="2 3" key="1">
    <citation type="journal article" date="2019" name="Int. J. Syst. Evol. Microbiol.">
        <title>The Global Catalogue of Microorganisms (GCM) 10K type strain sequencing project: providing services to taxonomists for standard genome sequencing and annotation.</title>
        <authorList>
            <consortium name="The Broad Institute Genomics Platform"/>
            <consortium name="The Broad Institute Genome Sequencing Center for Infectious Disease"/>
            <person name="Wu L."/>
            <person name="Ma J."/>
        </authorList>
    </citation>
    <scope>NUCLEOTIDE SEQUENCE [LARGE SCALE GENOMIC DNA]</scope>
    <source>
        <strain evidence="2 3">JCM 16227</strain>
    </source>
</reference>
<feature type="region of interest" description="Disordered" evidence="1">
    <location>
        <begin position="1"/>
        <end position="25"/>
    </location>
</feature>